<organism evidence="16 17">
    <name type="scientific">Novosphingobium aquae</name>
    <dbReference type="NCBI Taxonomy" id="3133435"/>
    <lineage>
        <taxon>Bacteria</taxon>
        <taxon>Pseudomonadati</taxon>
        <taxon>Pseudomonadota</taxon>
        <taxon>Alphaproteobacteria</taxon>
        <taxon>Sphingomonadales</taxon>
        <taxon>Sphingomonadaceae</taxon>
        <taxon>Novosphingobium</taxon>
    </lineage>
</organism>
<keyword evidence="2 11" id="KW-0813">Transport</keyword>
<feature type="chain" id="PRO_5045176941" evidence="13">
    <location>
        <begin position="34"/>
        <end position="848"/>
    </location>
</feature>
<evidence type="ECO:0000256" key="9">
    <source>
        <dbReference type="ARBA" id="ARBA00023136"/>
    </source>
</evidence>
<dbReference type="Pfam" id="PF07715">
    <property type="entry name" value="Plug"/>
    <property type="match status" value="1"/>
</dbReference>
<evidence type="ECO:0000259" key="14">
    <source>
        <dbReference type="Pfam" id="PF00593"/>
    </source>
</evidence>
<keyword evidence="9 11" id="KW-0472">Membrane</keyword>
<comment type="similarity">
    <text evidence="11 12">Belongs to the TonB-dependent receptor family.</text>
</comment>
<keyword evidence="16" id="KW-0675">Receptor</keyword>
<dbReference type="InterPro" id="IPR012910">
    <property type="entry name" value="Plug_dom"/>
</dbReference>
<evidence type="ECO:0000256" key="7">
    <source>
        <dbReference type="ARBA" id="ARBA00023065"/>
    </source>
</evidence>
<keyword evidence="5 11" id="KW-0812">Transmembrane</keyword>
<evidence type="ECO:0000256" key="11">
    <source>
        <dbReference type="PROSITE-ProRule" id="PRU01360"/>
    </source>
</evidence>
<accession>A0ABU8S7F6</accession>
<feature type="domain" description="TonB-dependent receptor plug" evidence="15">
    <location>
        <begin position="58"/>
        <end position="165"/>
    </location>
</feature>
<keyword evidence="13" id="KW-0732">Signal</keyword>
<dbReference type="InterPro" id="IPR039426">
    <property type="entry name" value="TonB-dep_rcpt-like"/>
</dbReference>
<keyword evidence="3 11" id="KW-1134">Transmembrane beta strand</keyword>
<evidence type="ECO:0000313" key="17">
    <source>
        <dbReference type="Proteomes" id="UP001379235"/>
    </source>
</evidence>
<evidence type="ECO:0000256" key="5">
    <source>
        <dbReference type="ARBA" id="ARBA00022692"/>
    </source>
</evidence>
<keyword evidence="4" id="KW-0410">Iron transport</keyword>
<sequence>MKTIRFQRQLSASMSLVAIATTLAAAQPAFAQAADETVEEADAGAIVVTARKREEDILQTPVTVQAFTAEKLDAKGVTTMQDLAANTPGLNINDSSSGHADRGFQQVVLRGFTPVTTLATTTSLFIDGVPVSSPSAFTSISSPERIEILKGPQSAYFGRNTFAGAVNVVNREPGNEFHGSGLVSYGTHDNQKYRAEIEGPILEDILYLRGSFDYFSKKGSWVNAAAGGGTLGDQSSTSGSVTAVFKPFTGLKIKGFMLFSKDSDGAPANGRYVAYDVKNAAGTVILKNSANCSFTGDNRGVLGAAGLVAVVNPYICGTVGTPPNPVSANVKNDAITAGFLAIPENRLVRPQNGVQGYGLRRNYHHYHVTGDLDITDQITFSALAGWGTEAWNTMIDLDGFDGSLIAAGTGATPANAPRGFYDFPFLVERKTSDNSIEARLAYESDSLHMVGGFSYLNATVQSAQRGTTGILVGVAPAPAGGSVAGAPGGVSRNKTYGIFGGITYDFTEQLSISAEGRYQTDKLYVFNGAFPVTVTVPDLIPVGTYAPNALLASATYKNFMPRVIVNFQATPDLMIYGSWAKGVNPAQFNSNLITQTAATQVAAAAAGVKVAVLPEKITNYELGVKGKALDGALRFAVAAYYAQWRDQINSVQLLIPVANSTPILTGGVQNAGSVDLKGIEAEIAFRANDYLTIDMAGAINDSNIKQFKSVSLSQLTGIYDYSGKEMPYSSKYSATLGVQVGHDIDGWDNGSWFIRGDMSYKSGTWSGQANTSKSPDRTVVNLRAGITKGPFTIEGYVTNLFNNTSITSLIDQTAFDPIGGTFGVRANAALFYNLPDQRTAGVVVKAKF</sequence>
<dbReference type="Gene3D" id="2.40.170.20">
    <property type="entry name" value="TonB-dependent receptor, beta-barrel domain"/>
    <property type="match status" value="2"/>
</dbReference>
<keyword evidence="6" id="KW-0408">Iron</keyword>
<evidence type="ECO:0000313" key="16">
    <source>
        <dbReference type="EMBL" id="MEJ6009775.1"/>
    </source>
</evidence>
<evidence type="ECO:0000256" key="13">
    <source>
        <dbReference type="SAM" id="SignalP"/>
    </source>
</evidence>
<dbReference type="Pfam" id="PF00593">
    <property type="entry name" value="TonB_dep_Rec_b-barrel"/>
    <property type="match status" value="1"/>
</dbReference>
<feature type="signal peptide" evidence="13">
    <location>
        <begin position="1"/>
        <end position="33"/>
    </location>
</feature>
<keyword evidence="8 12" id="KW-0798">TonB box</keyword>
<reference evidence="16 17" key="1">
    <citation type="submission" date="2024-03" db="EMBL/GenBank/DDBJ databases">
        <authorList>
            <person name="Jo J.-H."/>
        </authorList>
    </citation>
    <scope>NUCLEOTIDE SEQUENCE [LARGE SCALE GENOMIC DNA]</scope>
    <source>
        <strain evidence="16 17">AS3R-12</strain>
    </source>
</reference>
<dbReference type="Proteomes" id="UP001379235">
    <property type="component" value="Unassembled WGS sequence"/>
</dbReference>
<dbReference type="EMBL" id="JBBHJY010000003">
    <property type="protein sequence ID" value="MEJ6009775.1"/>
    <property type="molecule type" value="Genomic_DNA"/>
</dbReference>
<dbReference type="InterPro" id="IPR036942">
    <property type="entry name" value="Beta-barrel_TonB_sf"/>
</dbReference>
<evidence type="ECO:0000256" key="1">
    <source>
        <dbReference type="ARBA" id="ARBA00004571"/>
    </source>
</evidence>
<dbReference type="RefSeq" id="WP_339966045.1">
    <property type="nucleotide sequence ID" value="NZ_JBBHJY010000003.1"/>
</dbReference>
<gene>
    <name evidence="16" type="ORF">WG900_07575</name>
</gene>
<evidence type="ECO:0000256" key="6">
    <source>
        <dbReference type="ARBA" id="ARBA00023004"/>
    </source>
</evidence>
<evidence type="ECO:0000256" key="10">
    <source>
        <dbReference type="ARBA" id="ARBA00023237"/>
    </source>
</evidence>
<evidence type="ECO:0000256" key="4">
    <source>
        <dbReference type="ARBA" id="ARBA00022496"/>
    </source>
</evidence>
<dbReference type="PANTHER" id="PTHR32552:SF81">
    <property type="entry name" value="TONB-DEPENDENT OUTER MEMBRANE RECEPTOR"/>
    <property type="match status" value="1"/>
</dbReference>
<evidence type="ECO:0000256" key="2">
    <source>
        <dbReference type="ARBA" id="ARBA00022448"/>
    </source>
</evidence>
<dbReference type="InterPro" id="IPR000531">
    <property type="entry name" value="Beta-barrel_TonB"/>
</dbReference>
<evidence type="ECO:0000259" key="15">
    <source>
        <dbReference type="Pfam" id="PF07715"/>
    </source>
</evidence>
<keyword evidence="7" id="KW-0406">Ion transport</keyword>
<feature type="domain" description="TonB-dependent receptor-like beta-barrel" evidence="14">
    <location>
        <begin position="359"/>
        <end position="800"/>
    </location>
</feature>
<keyword evidence="10 11" id="KW-0998">Cell outer membrane</keyword>
<comment type="caution">
    <text evidence="16">The sequence shown here is derived from an EMBL/GenBank/DDBJ whole genome shotgun (WGS) entry which is preliminary data.</text>
</comment>
<protein>
    <submittedName>
        <fullName evidence="16">TonB-dependent receptor</fullName>
    </submittedName>
</protein>
<dbReference type="PROSITE" id="PS52016">
    <property type="entry name" value="TONB_DEPENDENT_REC_3"/>
    <property type="match status" value="1"/>
</dbReference>
<comment type="subcellular location">
    <subcellularLocation>
        <location evidence="1 11">Cell outer membrane</location>
        <topology evidence="1 11">Multi-pass membrane protein</topology>
    </subcellularLocation>
</comment>
<evidence type="ECO:0000256" key="8">
    <source>
        <dbReference type="ARBA" id="ARBA00023077"/>
    </source>
</evidence>
<evidence type="ECO:0000256" key="12">
    <source>
        <dbReference type="RuleBase" id="RU003357"/>
    </source>
</evidence>
<proteinExistence type="inferred from homology"/>
<evidence type="ECO:0000256" key="3">
    <source>
        <dbReference type="ARBA" id="ARBA00022452"/>
    </source>
</evidence>
<name>A0ABU8S7F6_9SPHN</name>
<keyword evidence="17" id="KW-1185">Reference proteome</keyword>
<dbReference type="PANTHER" id="PTHR32552">
    <property type="entry name" value="FERRICHROME IRON RECEPTOR-RELATED"/>
    <property type="match status" value="1"/>
</dbReference>
<dbReference type="SUPFAM" id="SSF56935">
    <property type="entry name" value="Porins"/>
    <property type="match status" value="1"/>
</dbReference>